<evidence type="ECO:0000313" key="1">
    <source>
        <dbReference type="EMBL" id="SYX89620.1"/>
    </source>
</evidence>
<keyword evidence="2" id="KW-1185">Reference proteome</keyword>
<gene>
    <name evidence="1" type="ORF">CCOS865_01874</name>
</gene>
<evidence type="ECO:0000313" key="2">
    <source>
        <dbReference type="Proteomes" id="UP000263595"/>
    </source>
</evidence>
<accession>A0A383RRC5</accession>
<reference evidence="2" key="1">
    <citation type="submission" date="2018-08" db="EMBL/GenBank/DDBJ databases">
        <authorList>
            <person name="Blom J."/>
        </authorList>
    </citation>
    <scope>NUCLEOTIDE SEQUENCE [LARGE SCALE GENOMIC DNA]</scope>
    <source>
        <strain evidence="2">CCOS 865</strain>
    </source>
</reference>
<dbReference type="EMBL" id="UNOZ01000013">
    <property type="protein sequence ID" value="SYX89620.1"/>
    <property type="molecule type" value="Genomic_DNA"/>
</dbReference>
<dbReference type="RefSeq" id="WP_119140125.1">
    <property type="nucleotide sequence ID" value="NZ_CBCSFL010000014.1"/>
</dbReference>
<protein>
    <submittedName>
        <fullName evidence="1">Formate dehydrogenase</fullName>
    </submittedName>
</protein>
<organism evidence="1 2">
    <name type="scientific">Pseudomonas reidholzensis</name>
    <dbReference type="NCBI Taxonomy" id="1785162"/>
    <lineage>
        <taxon>Bacteria</taxon>
        <taxon>Pseudomonadati</taxon>
        <taxon>Pseudomonadota</taxon>
        <taxon>Gammaproteobacteria</taxon>
        <taxon>Pseudomonadales</taxon>
        <taxon>Pseudomonadaceae</taxon>
        <taxon>Pseudomonas</taxon>
    </lineage>
</organism>
<sequence>MSADNLVKMANQIAHYFDSEPDRALAVQGVRQHLQNFWTPAMRRQMVEWMQANPGEGVDALVREALAMSTPVA</sequence>
<name>A0A383RRC5_9PSED</name>
<dbReference type="OrthoDB" id="8527650at2"/>
<dbReference type="Proteomes" id="UP000263595">
    <property type="component" value="Unassembled WGS sequence"/>
</dbReference>
<dbReference type="InterPro" id="IPR021074">
    <property type="entry name" value="Formate_DH_dsu"/>
</dbReference>
<dbReference type="AlphaFoldDB" id="A0A383RRC5"/>
<dbReference type="Pfam" id="PF11390">
    <property type="entry name" value="FdsD"/>
    <property type="match status" value="1"/>
</dbReference>
<proteinExistence type="predicted"/>